<dbReference type="EMBL" id="CM017325">
    <property type="protein sequence ID" value="KAE8057347.1"/>
    <property type="molecule type" value="Genomic_DNA"/>
</dbReference>
<feature type="transmembrane region" description="Helical" evidence="5">
    <location>
        <begin position="227"/>
        <end position="248"/>
    </location>
</feature>
<dbReference type="Proteomes" id="UP000327013">
    <property type="component" value="Chromosome 5"/>
</dbReference>
<dbReference type="OrthoDB" id="410267at2759"/>
<dbReference type="PANTHER" id="PTHR21576">
    <property type="entry name" value="UNCHARACTERIZED NODULIN-LIKE PROTEIN"/>
    <property type="match status" value="1"/>
</dbReference>
<reference evidence="7 8" key="1">
    <citation type="submission" date="2019-06" db="EMBL/GenBank/DDBJ databases">
        <title>A chromosomal-level reference genome of Carpinus fangiana (Coryloideae, Betulaceae).</title>
        <authorList>
            <person name="Yang X."/>
            <person name="Wang Z."/>
            <person name="Zhang L."/>
            <person name="Hao G."/>
            <person name="Liu J."/>
            <person name="Yang Y."/>
        </authorList>
    </citation>
    <scope>NUCLEOTIDE SEQUENCE [LARGE SCALE GENOMIC DNA]</scope>
    <source>
        <strain evidence="7">Cfa_2016G</strain>
        <tissue evidence="7">Leaf</tissue>
    </source>
</reference>
<keyword evidence="4 5" id="KW-0472">Membrane</keyword>
<feature type="transmembrane region" description="Helical" evidence="5">
    <location>
        <begin position="63"/>
        <end position="85"/>
    </location>
</feature>
<feature type="transmembrane region" description="Helical" evidence="5">
    <location>
        <begin position="165"/>
        <end position="183"/>
    </location>
</feature>
<dbReference type="SUPFAM" id="SSF103473">
    <property type="entry name" value="MFS general substrate transporter"/>
    <property type="match status" value="2"/>
</dbReference>
<evidence type="ECO:0000259" key="6">
    <source>
        <dbReference type="Pfam" id="PF06813"/>
    </source>
</evidence>
<dbReference type="PANTHER" id="PTHR21576:SF84">
    <property type="entry name" value="FAMILY PROTEIN, PUTATIVE, EXPRESSED-RELATED"/>
    <property type="match status" value="1"/>
</dbReference>
<evidence type="ECO:0000256" key="5">
    <source>
        <dbReference type="SAM" id="Phobius"/>
    </source>
</evidence>
<feature type="transmembrane region" description="Helical" evidence="5">
    <location>
        <begin position="91"/>
        <end position="113"/>
    </location>
</feature>
<dbReference type="InterPro" id="IPR010658">
    <property type="entry name" value="Nodulin-like"/>
</dbReference>
<dbReference type="Pfam" id="PF06813">
    <property type="entry name" value="Nodulin-like"/>
    <property type="match status" value="1"/>
</dbReference>
<organism evidence="7 8">
    <name type="scientific">Carpinus fangiana</name>
    <dbReference type="NCBI Taxonomy" id="176857"/>
    <lineage>
        <taxon>Eukaryota</taxon>
        <taxon>Viridiplantae</taxon>
        <taxon>Streptophyta</taxon>
        <taxon>Embryophyta</taxon>
        <taxon>Tracheophyta</taxon>
        <taxon>Spermatophyta</taxon>
        <taxon>Magnoliopsida</taxon>
        <taxon>eudicotyledons</taxon>
        <taxon>Gunneridae</taxon>
        <taxon>Pentapetalae</taxon>
        <taxon>rosids</taxon>
        <taxon>fabids</taxon>
        <taxon>Fagales</taxon>
        <taxon>Betulaceae</taxon>
        <taxon>Carpinus</taxon>
    </lineage>
</organism>
<evidence type="ECO:0000313" key="7">
    <source>
        <dbReference type="EMBL" id="KAE8057347.1"/>
    </source>
</evidence>
<dbReference type="InterPro" id="IPR036259">
    <property type="entry name" value="MFS_trans_sf"/>
</dbReference>
<dbReference type="GO" id="GO:0016020">
    <property type="term" value="C:membrane"/>
    <property type="evidence" value="ECO:0007669"/>
    <property type="project" value="UniProtKB-SubCell"/>
</dbReference>
<evidence type="ECO:0000256" key="1">
    <source>
        <dbReference type="ARBA" id="ARBA00004141"/>
    </source>
</evidence>
<dbReference type="AlphaFoldDB" id="A0A5N6RBZ1"/>
<evidence type="ECO:0000256" key="3">
    <source>
        <dbReference type="ARBA" id="ARBA00022989"/>
    </source>
</evidence>
<evidence type="ECO:0000313" key="8">
    <source>
        <dbReference type="Proteomes" id="UP000327013"/>
    </source>
</evidence>
<accession>A0A5N6RBZ1</accession>
<keyword evidence="8" id="KW-1185">Reference proteome</keyword>
<gene>
    <name evidence="7" type="ORF">FH972_014048</name>
</gene>
<evidence type="ECO:0000256" key="2">
    <source>
        <dbReference type="ARBA" id="ARBA00022692"/>
    </source>
</evidence>
<keyword evidence="3 5" id="KW-1133">Transmembrane helix</keyword>
<feature type="transmembrane region" description="Helical" evidence="5">
    <location>
        <begin position="195"/>
        <end position="215"/>
    </location>
</feature>
<sequence>MDVIRPANRGDVSALGREFLLQVVIGQWFMVFASFLIMMTAGVTYMFSLYSKDIKSIFGYDQTILNLISFCKDLGANVGVLSGVINEFMPPWVVLSIGAVLNLFGYLMIWLILTKRIGTPQLWQICFYLCIRMNSQTFSNTTSLIPCVKNFPQNRGIVLGILKGYAGWLPTVISLVVLPSIRYTKVIRQTNEVKVFNNVMYISLGLAGFLMILIIVQQKVAFTHNEYVGSAVAMIILLFLPLVVVFAIEFKLWKSKELEINEATPSVSAQSPISKTTNSLTEEDQPASWWKNVFSPPKRGDDYTILQSICSLNMITFLIVAMCRFGGSLTAIDNLSQIGSSYGYPMVSIRTCVSLLSTWNYLGRVAAGCVSDIVLQKYKFPCPLPAHSDPHSIMCRSSYHSS</sequence>
<feature type="domain" description="Nodulin-like" evidence="6">
    <location>
        <begin position="27"/>
        <end position="167"/>
    </location>
</feature>
<evidence type="ECO:0000256" key="4">
    <source>
        <dbReference type="ARBA" id="ARBA00023136"/>
    </source>
</evidence>
<proteinExistence type="predicted"/>
<feature type="transmembrane region" description="Helical" evidence="5">
    <location>
        <begin position="28"/>
        <end position="51"/>
    </location>
</feature>
<comment type="subcellular location">
    <subcellularLocation>
        <location evidence="1">Membrane</location>
        <topology evidence="1">Multi-pass membrane protein</topology>
    </subcellularLocation>
</comment>
<protein>
    <recommendedName>
        <fullName evidence="6">Nodulin-like domain-containing protein</fullName>
    </recommendedName>
</protein>
<name>A0A5N6RBZ1_9ROSI</name>
<keyword evidence="2 5" id="KW-0812">Transmembrane</keyword>